<accession>A0A378URR4</accession>
<dbReference type="AlphaFoldDB" id="A0A378URR4"/>
<organism evidence="2 4">
    <name type="scientific">Moraxella equi</name>
    <dbReference type="NCBI Taxonomy" id="60442"/>
    <lineage>
        <taxon>Bacteria</taxon>
        <taxon>Pseudomonadati</taxon>
        <taxon>Pseudomonadota</taxon>
        <taxon>Gammaproteobacteria</taxon>
        <taxon>Moraxellales</taxon>
        <taxon>Moraxellaceae</taxon>
        <taxon>Moraxella</taxon>
    </lineage>
</organism>
<dbReference type="EMBL" id="UGQF01000002">
    <property type="protein sequence ID" value="STZ82921.1"/>
    <property type="molecule type" value="Genomic_DNA"/>
</dbReference>
<gene>
    <name evidence="1" type="ORF">B5J93_08030</name>
    <name evidence="2" type="ORF">NCTC11012_03033</name>
</gene>
<evidence type="ECO:0000313" key="4">
    <source>
        <dbReference type="Proteomes" id="UP000254618"/>
    </source>
</evidence>
<evidence type="ECO:0000313" key="1">
    <source>
        <dbReference type="EMBL" id="OPH37659.1"/>
    </source>
</evidence>
<evidence type="ECO:0000313" key="2">
    <source>
        <dbReference type="EMBL" id="STZ82921.1"/>
    </source>
</evidence>
<dbReference type="EMBL" id="MXAP01000076">
    <property type="protein sequence ID" value="OPH37659.1"/>
    <property type="molecule type" value="Genomic_DNA"/>
</dbReference>
<sequence>MKNFTITHLDLSSPNLQPLANDVGMDENEVLAILQSAQSKKHSSQFDKNEKLVFEKLLAMSRKCNIFVTTIIERN</sequence>
<keyword evidence="3" id="KW-1185">Reference proteome</keyword>
<dbReference type="Proteomes" id="UP000190777">
    <property type="component" value="Unassembled WGS sequence"/>
</dbReference>
<name>A0A378URR4_9GAMM</name>
<dbReference type="RefSeq" id="WP_079325925.1">
    <property type="nucleotide sequence ID" value="NZ_MXAP01000076.1"/>
</dbReference>
<proteinExistence type="predicted"/>
<dbReference type="Proteomes" id="UP000254618">
    <property type="component" value="Unassembled WGS sequence"/>
</dbReference>
<evidence type="ECO:0000313" key="3">
    <source>
        <dbReference type="Proteomes" id="UP000190777"/>
    </source>
</evidence>
<reference evidence="1 3" key="1">
    <citation type="submission" date="2017-03" db="EMBL/GenBank/DDBJ databases">
        <title>Draft genome sequence of Moraxella equi CCUG 4950T type strain.</title>
        <authorList>
            <person name="Salva-Serra F."/>
            <person name="Engstrom-Jakobsson H."/>
            <person name="Thorell K."/>
            <person name="Jaen-Luchoro D."/>
            <person name="Gonzales-Siles L."/>
            <person name="Karlsson R."/>
            <person name="Yazdan S."/>
            <person name="Boulund F."/>
            <person name="Johnning A."/>
            <person name="Engstrand L."/>
            <person name="Kristiansson E."/>
            <person name="Moore E."/>
        </authorList>
    </citation>
    <scope>NUCLEOTIDE SEQUENCE [LARGE SCALE GENOMIC DNA]</scope>
    <source>
        <strain evidence="1 3">CCUG 4950</strain>
    </source>
</reference>
<protein>
    <submittedName>
        <fullName evidence="2">Uncharacterized protein</fullName>
    </submittedName>
</protein>
<reference evidence="2 4" key="2">
    <citation type="submission" date="2018-06" db="EMBL/GenBank/DDBJ databases">
        <authorList>
            <consortium name="Pathogen Informatics"/>
            <person name="Doyle S."/>
        </authorList>
    </citation>
    <scope>NUCLEOTIDE SEQUENCE [LARGE SCALE GENOMIC DNA]</scope>
    <source>
        <strain evidence="2 4">NCTC11012</strain>
    </source>
</reference>